<keyword evidence="1" id="KW-0853">WD repeat</keyword>
<feature type="domain" description="SANT" evidence="4">
    <location>
        <begin position="421"/>
        <end position="475"/>
    </location>
</feature>
<evidence type="ECO:0000313" key="6">
    <source>
        <dbReference type="EMBL" id="CAD8191129.1"/>
    </source>
</evidence>
<dbReference type="PROSITE" id="PS51293">
    <property type="entry name" value="SANT"/>
    <property type="match status" value="1"/>
</dbReference>
<dbReference type="Proteomes" id="UP000689195">
    <property type="component" value="Unassembled WGS sequence"/>
</dbReference>
<organism evidence="6 7">
    <name type="scientific">Paramecium pentaurelia</name>
    <dbReference type="NCBI Taxonomy" id="43138"/>
    <lineage>
        <taxon>Eukaryota</taxon>
        <taxon>Sar</taxon>
        <taxon>Alveolata</taxon>
        <taxon>Ciliophora</taxon>
        <taxon>Intramacronucleata</taxon>
        <taxon>Oligohymenophorea</taxon>
        <taxon>Peniculida</taxon>
        <taxon>Parameciidae</taxon>
        <taxon>Paramecium</taxon>
    </lineage>
</organism>
<keyword evidence="2" id="KW-0677">Repeat</keyword>
<evidence type="ECO:0000259" key="5">
    <source>
        <dbReference type="PROSITE" id="PS51294"/>
    </source>
</evidence>
<evidence type="ECO:0000256" key="1">
    <source>
        <dbReference type="ARBA" id="ARBA00022574"/>
    </source>
</evidence>
<dbReference type="SMART" id="SM00717">
    <property type="entry name" value="SANT"/>
    <property type="match status" value="1"/>
</dbReference>
<protein>
    <submittedName>
        <fullName evidence="6">Uncharacterized protein</fullName>
    </submittedName>
</protein>
<evidence type="ECO:0000259" key="3">
    <source>
        <dbReference type="PROSITE" id="PS50090"/>
    </source>
</evidence>
<dbReference type="Pfam" id="PF00249">
    <property type="entry name" value="Myb_DNA-binding"/>
    <property type="match status" value="1"/>
</dbReference>
<evidence type="ECO:0000313" key="7">
    <source>
        <dbReference type="Proteomes" id="UP000689195"/>
    </source>
</evidence>
<dbReference type="InterPro" id="IPR017930">
    <property type="entry name" value="Myb_dom"/>
</dbReference>
<evidence type="ECO:0000259" key="4">
    <source>
        <dbReference type="PROSITE" id="PS51293"/>
    </source>
</evidence>
<accession>A0A8S1WSB2</accession>
<feature type="domain" description="Myb-like" evidence="3">
    <location>
        <begin position="418"/>
        <end position="469"/>
    </location>
</feature>
<dbReference type="PROSITE" id="PS50090">
    <property type="entry name" value="MYB_LIKE"/>
    <property type="match status" value="1"/>
</dbReference>
<dbReference type="CDD" id="cd00167">
    <property type="entry name" value="SANT"/>
    <property type="match status" value="1"/>
</dbReference>
<dbReference type="Pfam" id="PF21032">
    <property type="entry name" value="PROPPIN"/>
    <property type="match status" value="1"/>
</dbReference>
<proteinExistence type="predicted"/>
<evidence type="ECO:0000256" key="2">
    <source>
        <dbReference type="ARBA" id="ARBA00022737"/>
    </source>
</evidence>
<dbReference type="InterPro" id="IPR017884">
    <property type="entry name" value="SANT_dom"/>
</dbReference>
<dbReference type="OrthoDB" id="1667587at2759"/>
<feature type="domain" description="HTH myb-type" evidence="5">
    <location>
        <begin position="418"/>
        <end position="473"/>
    </location>
</feature>
<sequence length="483" mass="55463">MNSTKSEILFAGFNQDSTMFCVGTDTGFRVCNALNSTEKFQRDLKGGIGHVEMLYRSNILALVGGGLQPKYPDNKVIIWDDHLVKCIGEMSFRTKIKNVKLKNDRVVVVLEKKIFVYNFTDLKLLDQIETCPNPRGICTINTEGDHTILATLEKSVGKVFVNNYDANKAYCIEAHVSPISYLQLNSTGTKLATSSEKGTVIRIYDTNTGQISQELRRGNDYATITSLAFDFRSQWLGCASDQGTIHIFAVNQEGLQQEQQIQNQVSHNPKSKFEFLKGIIPILGSEWSFAQFRVLDTKCKVSFVPDEHQLIVISYEGKYYKAQFDPQKGGECIKVEEKYLISDKDYEQATALLEQLTGNLVENLNMFNKHPKIHKILQDNFEIFPENYLVQPQQMDEGIEQYHKYLEQICNQTSKEEKKTKNKNPWTEEERRLFKQAIKEGSSKDWKAMAAIIKTRSPPQVRSYYQKYMKKKRQKLKTENKSQ</sequence>
<dbReference type="InterPro" id="IPR001005">
    <property type="entry name" value="SANT/Myb"/>
</dbReference>
<dbReference type="PROSITE" id="PS51294">
    <property type="entry name" value="HTH_MYB"/>
    <property type="match status" value="1"/>
</dbReference>
<comment type="caution">
    <text evidence="6">The sequence shown here is derived from an EMBL/GenBank/DDBJ whole genome shotgun (WGS) entry which is preliminary data.</text>
</comment>
<dbReference type="AlphaFoldDB" id="A0A8S1WSB2"/>
<gene>
    <name evidence="6" type="ORF">PPENT_87.1.T0980095</name>
</gene>
<name>A0A8S1WSB2_9CILI</name>
<keyword evidence="7" id="KW-1185">Reference proteome</keyword>
<dbReference type="EMBL" id="CAJJDO010000098">
    <property type="protein sequence ID" value="CAD8191129.1"/>
    <property type="molecule type" value="Genomic_DNA"/>
</dbReference>
<dbReference type="InterPro" id="IPR048720">
    <property type="entry name" value="PROPPIN"/>
</dbReference>
<reference evidence="6" key="1">
    <citation type="submission" date="2021-01" db="EMBL/GenBank/DDBJ databases">
        <authorList>
            <consortium name="Genoscope - CEA"/>
            <person name="William W."/>
        </authorList>
    </citation>
    <scope>NUCLEOTIDE SEQUENCE</scope>
</reference>
<dbReference type="PANTHER" id="PTHR11227">
    <property type="entry name" value="WD-REPEAT PROTEIN INTERACTING WITH PHOSPHOINOSIDES WIPI -RELATED"/>
    <property type="match status" value="1"/>
</dbReference>
<dbReference type="InterPro" id="IPR001680">
    <property type="entry name" value="WD40_rpt"/>
</dbReference>
<dbReference type="SMART" id="SM00320">
    <property type="entry name" value="WD40"/>
    <property type="match status" value="2"/>
</dbReference>